<dbReference type="GO" id="GO:0008168">
    <property type="term" value="F:methyltransferase activity"/>
    <property type="evidence" value="ECO:0007669"/>
    <property type="project" value="InterPro"/>
</dbReference>
<dbReference type="Pfam" id="PF01861">
    <property type="entry name" value="BpsA_C"/>
    <property type="match status" value="1"/>
</dbReference>
<proteinExistence type="predicted"/>
<protein>
    <submittedName>
        <fullName evidence="3">Bis-aminopropyl spermidine synthase family protein</fullName>
    </submittedName>
</protein>
<name>A0A9X2KF63_9HYPH</name>
<evidence type="ECO:0000256" key="1">
    <source>
        <dbReference type="SAM" id="MobiDB-lite"/>
    </source>
</evidence>
<dbReference type="GO" id="GO:0003676">
    <property type="term" value="F:nucleic acid binding"/>
    <property type="evidence" value="ECO:0007669"/>
    <property type="project" value="InterPro"/>
</dbReference>
<dbReference type="InterPro" id="IPR002723">
    <property type="entry name" value="BpsA_C"/>
</dbReference>
<dbReference type="Proteomes" id="UP001155220">
    <property type="component" value="Unassembled WGS sequence"/>
</dbReference>
<feature type="domain" description="N(4)-bis(aminopropyl)spermidine synthase C-terminal" evidence="2">
    <location>
        <begin position="143"/>
        <end position="323"/>
    </location>
</feature>
<dbReference type="GO" id="GO:0006596">
    <property type="term" value="P:polyamine biosynthetic process"/>
    <property type="evidence" value="ECO:0007669"/>
    <property type="project" value="TreeGrafter"/>
</dbReference>
<keyword evidence="4" id="KW-1185">Reference proteome</keyword>
<sequence length="415" mass="43990">MTSDDHPQADPAPPAGDLLADVAKATSLREGREGVATVLRIVASDGPLALRDLARLVRMPLPVVSAIRRELETLKLLERGQGVALSATGRLFAREQLGLEASQPEPAEAGRSPRPPRLRPDDDAGDTLNPVLAPLLPAMQAHLADGPKIDVTLDQAPCTAETALRRAFAMHQAGALAGRRILLLGDDDSLSIAIGLVAGALAAPPRRLTVLEIDPARLAHLTRGAARIAFAFERIAHDMRDPVPEALRGGFDVVATDPPYTLPGMALFVARGIEALAAGPGLKLFLSYADLSPDDRLDLQARLTELGLAVLRMRPSFNRYGGASILGSVGQLIELETTSRTAAPLAGQRFDGAIYTGELRPRLRRYRCKACSTLTPVGADQAVTTIEALKEAGCPQCGAHSFERQRGGRKGRSGG</sequence>
<accession>A0A9X2KF63</accession>
<dbReference type="GO" id="GO:0032259">
    <property type="term" value="P:methylation"/>
    <property type="evidence" value="ECO:0007669"/>
    <property type="project" value="InterPro"/>
</dbReference>
<dbReference type="EMBL" id="JALHBS010000039">
    <property type="protein sequence ID" value="MCP3055000.1"/>
    <property type="molecule type" value="Genomic_DNA"/>
</dbReference>
<dbReference type="InterPro" id="IPR029063">
    <property type="entry name" value="SAM-dependent_MTases_sf"/>
</dbReference>
<gene>
    <name evidence="3" type="ORF">MJ956_07520</name>
</gene>
<dbReference type="Gene3D" id="3.40.50.150">
    <property type="entry name" value="Vaccinia Virus protein VP39"/>
    <property type="match status" value="1"/>
</dbReference>
<dbReference type="PROSITE" id="PS00092">
    <property type="entry name" value="N6_MTASE"/>
    <property type="match status" value="1"/>
</dbReference>
<dbReference type="PANTHER" id="PTHR23290">
    <property type="entry name" value="RRNA N6-ADENOSINE-METHYLTRANSFERASE METTL5"/>
    <property type="match status" value="1"/>
</dbReference>
<dbReference type="SUPFAM" id="SSF53335">
    <property type="entry name" value="S-adenosyl-L-methionine-dependent methyltransferases"/>
    <property type="match status" value="1"/>
</dbReference>
<dbReference type="PANTHER" id="PTHR23290:SF0">
    <property type="entry name" value="RRNA N6-ADENOSINE-METHYLTRANSFERASE METTL5"/>
    <property type="match status" value="1"/>
</dbReference>
<evidence type="ECO:0000313" key="3">
    <source>
        <dbReference type="EMBL" id="MCP3055000.1"/>
    </source>
</evidence>
<feature type="region of interest" description="Disordered" evidence="1">
    <location>
        <begin position="98"/>
        <end position="130"/>
    </location>
</feature>
<organism evidence="3 4">
    <name type="scientific">Aurantimonas marianensis</name>
    <dbReference type="NCBI Taxonomy" id="2920428"/>
    <lineage>
        <taxon>Bacteria</taxon>
        <taxon>Pseudomonadati</taxon>
        <taxon>Pseudomonadota</taxon>
        <taxon>Alphaproteobacteria</taxon>
        <taxon>Hyphomicrobiales</taxon>
        <taxon>Aurantimonadaceae</taxon>
        <taxon>Aurantimonas</taxon>
    </lineage>
</organism>
<dbReference type="InterPro" id="IPR051720">
    <property type="entry name" value="rRNA_MeTrfase/Polyamine_Synth"/>
</dbReference>
<evidence type="ECO:0000259" key="2">
    <source>
        <dbReference type="Pfam" id="PF01861"/>
    </source>
</evidence>
<comment type="caution">
    <text evidence="3">The sequence shown here is derived from an EMBL/GenBank/DDBJ whole genome shotgun (WGS) entry which is preliminary data.</text>
</comment>
<dbReference type="AlphaFoldDB" id="A0A9X2KF63"/>
<dbReference type="InterPro" id="IPR002052">
    <property type="entry name" value="DNA_methylase_N6_adenine_CS"/>
</dbReference>
<evidence type="ECO:0000313" key="4">
    <source>
        <dbReference type="Proteomes" id="UP001155220"/>
    </source>
</evidence>
<dbReference type="RefSeq" id="WP_253963867.1">
    <property type="nucleotide sequence ID" value="NZ_JALHBS010000039.1"/>
</dbReference>
<reference evidence="3" key="1">
    <citation type="submission" date="2022-03" db="EMBL/GenBank/DDBJ databases">
        <title>Aurantimonas Liuensis sp. Nov., isolated from the hadal seawater of the Mariana Trench.</title>
        <authorList>
            <person name="Liu R."/>
        </authorList>
    </citation>
    <scope>NUCLEOTIDE SEQUENCE</scope>
    <source>
        <strain evidence="3">LRZ36</strain>
    </source>
</reference>